<sequence length="168" mass="18525">MEKTDGYVLKKANVINERRRMIMKVLLSALFAAAVIIPAALADEQEDAYAAVERWSAAFNSGDVEQIVRMYTDDALVLGTLSPGMISKPDDLRAYFKAAVALAELSGISTDKRILGYQPYWQRLATNLRASNIEAGREALRVAIGLSTDSTVRQHLRLRLHTTSSGQI</sequence>
<dbReference type="InterPro" id="IPR032710">
    <property type="entry name" value="NTF2-like_dom_sf"/>
</dbReference>
<name>A0A1M5VHC3_9BRAD</name>
<gene>
    <name evidence="3" type="ORF">SAMN05443248_5969</name>
</gene>
<feature type="chain" id="PRO_5013087490" description="SnoaL-like domain-containing protein" evidence="1">
    <location>
        <begin position="43"/>
        <end position="168"/>
    </location>
</feature>
<proteinExistence type="predicted"/>
<dbReference type="OrthoDB" id="953853at2"/>
<keyword evidence="1" id="KW-0732">Signal</keyword>
<accession>A0A1M5VHC3</accession>
<dbReference type="EMBL" id="LT670817">
    <property type="protein sequence ID" value="SHH74626.1"/>
    <property type="molecule type" value="Genomic_DNA"/>
</dbReference>
<dbReference type="Pfam" id="PF12680">
    <property type="entry name" value="SnoaL_2"/>
    <property type="match status" value="1"/>
</dbReference>
<dbReference type="AlphaFoldDB" id="A0A1M5VHC3"/>
<protein>
    <recommendedName>
        <fullName evidence="2">SnoaL-like domain-containing protein</fullName>
    </recommendedName>
</protein>
<evidence type="ECO:0000256" key="1">
    <source>
        <dbReference type="SAM" id="SignalP"/>
    </source>
</evidence>
<evidence type="ECO:0000259" key="2">
    <source>
        <dbReference type="Pfam" id="PF12680"/>
    </source>
</evidence>
<feature type="signal peptide" evidence="1">
    <location>
        <begin position="1"/>
        <end position="42"/>
    </location>
</feature>
<evidence type="ECO:0000313" key="3">
    <source>
        <dbReference type="EMBL" id="SHH74626.1"/>
    </source>
</evidence>
<reference evidence="3 4" key="1">
    <citation type="submission" date="2016-11" db="EMBL/GenBank/DDBJ databases">
        <authorList>
            <person name="Jaros S."/>
            <person name="Januszkiewicz K."/>
            <person name="Wedrychowicz H."/>
        </authorList>
    </citation>
    <scope>NUCLEOTIDE SEQUENCE [LARGE SCALE GENOMIC DNA]</scope>
    <source>
        <strain evidence="3 4">GAS138</strain>
    </source>
</reference>
<dbReference type="Proteomes" id="UP000189796">
    <property type="component" value="Chromosome I"/>
</dbReference>
<organism evidence="3 4">
    <name type="scientific">Bradyrhizobium erythrophlei</name>
    <dbReference type="NCBI Taxonomy" id="1437360"/>
    <lineage>
        <taxon>Bacteria</taxon>
        <taxon>Pseudomonadati</taxon>
        <taxon>Pseudomonadota</taxon>
        <taxon>Alphaproteobacteria</taxon>
        <taxon>Hyphomicrobiales</taxon>
        <taxon>Nitrobacteraceae</taxon>
        <taxon>Bradyrhizobium</taxon>
    </lineage>
</organism>
<evidence type="ECO:0000313" key="4">
    <source>
        <dbReference type="Proteomes" id="UP000189796"/>
    </source>
</evidence>
<dbReference type="RefSeq" id="WP_079604448.1">
    <property type="nucleotide sequence ID" value="NZ_LT670817.1"/>
</dbReference>
<feature type="domain" description="SnoaL-like" evidence="2">
    <location>
        <begin position="52"/>
        <end position="101"/>
    </location>
</feature>
<dbReference type="InterPro" id="IPR037401">
    <property type="entry name" value="SnoaL-like"/>
</dbReference>
<dbReference type="Gene3D" id="3.10.450.50">
    <property type="match status" value="1"/>
</dbReference>
<dbReference type="SUPFAM" id="SSF54427">
    <property type="entry name" value="NTF2-like"/>
    <property type="match status" value="1"/>
</dbReference>